<dbReference type="CDD" id="cd00038">
    <property type="entry name" value="CAP_ED"/>
    <property type="match status" value="1"/>
</dbReference>
<keyword evidence="3" id="KW-1185">Reference proteome</keyword>
<dbReference type="RefSeq" id="WP_164041922.1">
    <property type="nucleotide sequence ID" value="NZ_JAAGNZ010000002.1"/>
</dbReference>
<dbReference type="InterPro" id="IPR000595">
    <property type="entry name" value="cNMP-bd_dom"/>
</dbReference>
<dbReference type="SMART" id="SM00100">
    <property type="entry name" value="cNMP"/>
    <property type="match status" value="1"/>
</dbReference>
<accession>A0A6M0INF4</accession>
<dbReference type="InterPro" id="IPR018490">
    <property type="entry name" value="cNMP-bd_dom_sf"/>
</dbReference>
<sequence>MEPLIDILQSIYPVSEAFLLELKRFLRREEVGRKQWLLRPGEISSKIYFIEKGLVRGFYIHNDKEVTVWFMKENDLIISIISFYTRQPSEEYIELLEDGVVWSITYEQLQLLFHNFIEFNFASRVLTERYYALSELRAQKLRLPSAQDRYLQLLEEIPDIFTRAPLKYIASSLGLTPETVSRIRAKKL</sequence>
<dbReference type="AlphaFoldDB" id="A0A6M0INF4"/>
<evidence type="ECO:0000313" key="2">
    <source>
        <dbReference type="EMBL" id="NEU69472.1"/>
    </source>
</evidence>
<feature type="domain" description="Cyclic nucleotide-binding" evidence="1">
    <location>
        <begin position="10"/>
        <end position="128"/>
    </location>
</feature>
<organism evidence="2 3">
    <name type="scientific">Spirosoma agri</name>
    <dbReference type="NCBI Taxonomy" id="1987381"/>
    <lineage>
        <taxon>Bacteria</taxon>
        <taxon>Pseudomonadati</taxon>
        <taxon>Bacteroidota</taxon>
        <taxon>Cytophagia</taxon>
        <taxon>Cytophagales</taxon>
        <taxon>Cytophagaceae</taxon>
        <taxon>Spirosoma</taxon>
    </lineage>
</organism>
<dbReference type="Pfam" id="PF00027">
    <property type="entry name" value="cNMP_binding"/>
    <property type="match status" value="1"/>
</dbReference>
<dbReference type="EMBL" id="JAAGNZ010000002">
    <property type="protein sequence ID" value="NEU69472.1"/>
    <property type="molecule type" value="Genomic_DNA"/>
</dbReference>
<gene>
    <name evidence="2" type="ORF">GK091_21470</name>
</gene>
<protein>
    <submittedName>
        <fullName evidence="2">Crp/Fnr family transcriptional regulator</fullName>
    </submittedName>
</protein>
<dbReference type="Proteomes" id="UP000477386">
    <property type="component" value="Unassembled WGS sequence"/>
</dbReference>
<comment type="caution">
    <text evidence="2">The sequence shown here is derived from an EMBL/GenBank/DDBJ whole genome shotgun (WGS) entry which is preliminary data.</text>
</comment>
<evidence type="ECO:0000313" key="3">
    <source>
        <dbReference type="Proteomes" id="UP000477386"/>
    </source>
</evidence>
<reference evidence="2 3" key="1">
    <citation type="submission" date="2020-02" db="EMBL/GenBank/DDBJ databases">
        <title>Draft genome sequence of two Spirosoma agri KCTC 52727 and Spirosoma terrae KCTC 52035.</title>
        <authorList>
            <person name="Rojas J."/>
            <person name="Ambika Manirajan B."/>
            <person name="Ratering S."/>
            <person name="Suarez C."/>
            <person name="Schnell S."/>
        </authorList>
    </citation>
    <scope>NUCLEOTIDE SEQUENCE [LARGE SCALE GENOMIC DNA]</scope>
    <source>
        <strain evidence="2 3">KCTC 52727</strain>
    </source>
</reference>
<name>A0A6M0INF4_9BACT</name>
<dbReference type="SUPFAM" id="SSF51206">
    <property type="entry name" value="cAMP-binding domain-like"/>
    <property type="match status" value="1"/>
</dbReference>
<evidence type="ECO:0000259" key="1">
    <source>
        <dbReference type="SMART" id="SM00100"/>
    </source>
</evidence>
<dbReference type="InterPro" id="IPR014710">
    <property type="entry name" value="RmlC-like_jellyroll"/>
</dbReference>
<dbReference type="Gene3D" id="2.60.120.10">
    <property type="entry name" value="Jelly Rolls"/>
    <property type="match status" value="1"/>
</dbReference>
<proteinExistence type="predicted"/>